<organism evidence="6 7">
    <name type="scientific">Daphnia magna</name>
    <dbReference type="NCBI Taxonomy" id="35525"/>
    <lineage>
        <taxon>Eukaryota</taxon>
        <taxon>Metazoa</taxon>
        <taxon>Ecdysozoa</taxon>
        <taxon>Arthropoda</taxon>
        <taxon>Crustacea</taxon>
        <taxon>Branchiopoda</taxon>
        <taxon>Diplostraca</taxon>
        <taxon>Cladocera</taxon>
        <taxon>Anomopoda</taxon>
        <taxon>Daphniidae</taxon>
        <taxon>Daphnia</taxon>
    </lineage>
</organism>
<evidence type="ECO:0000313" key="7">
    <source>
        <dbReference type="Proteomes" id="UP001234178"/>
    </source>
</evidence>
<dbReference type="Gene3D" id="1.20.58.60">
    <property type="match status" value="4"/>
</dbReference>
<comment type="caution">
    <text evidence="6">The sequence shown here is derived from an EMBL/GenBank/DDBJ whole genome shotgun (WGS) entry which is preliminary data.</text>
</comment>
<feature type="compositionally biased region" description="Polar residues" evidence="4">
    <location>
        <begin position="2400"/>
        <end position="2411"/>
    </location>
</feature>
<feature type="region of interest" description="Disordered" evidence="4">
    <location>
        <begin position="2903"/>
        <end position="2941"/>
    </location>
</feature>
<evidence type="ECO:0000256" key="3">
    <source>
        <dbReference type="ARBA" id="ARBA00023319"/>
    </source>
</evidence>
<dbReference type="SMART" id="SM00408">
    <property type="entry name" value="IGc2"/>
    <property type="match status" value="7"/>
</dbReference>
<feature type="region of interest" description="Disordered" evidence="4">
    <location>
        <begin position="2464"/>
        <end position="2649"/>
    </location>
</feature>
<feature type="domain" description="Ig-like" evidence="5">
    <location>
        <begin position="1868"/>
        <end position="1959"/>
    </location>
</feature>
<feature type="compositionally biased region" description="Polar residues" evidence="4">
    <location>
        <begin position="2911"/>
        <end position="2924"/>
    </location>
</feature>
<keyword evidence="3" id="KW-0393">Immunoglobulin domain</keyword>
<dbReference type="Pfam" id="PF07679">
    <property type="entry name" value="I-set"/>
    <property type="match status" value="7"/>
</dbReference>
<dbReference type="Pfam" id="PF25101">
    <property type="entry name" value="Spectrin_7"/>
    <property type="match status" value="1"/>
</dbReference>
<feature type="compositionally biased region" description="Pro residues" evidence="4">
    <location>
        <begin position="2156"/>
        <end position="2166"/>
    </location>
</feature>
<feature type="region of interest" description="Disordered" evidence="4">
    <location>
        <begin position="2082"/>
        <end position="2113"/>
    </location>
</feature>
<dbReference type="CDD" id="cd00176">
    <property type="entry name" value="SPEC"/>
    <property type="match status" value="1"/>
</dbReference>
<dbReference type="InterPro" id="IPR013783">
    <property type="entry name" value="Ig-like_fold"/>
</dbReference>
<evidence type="ECO:0000313" key="6">
    <source>
        <dbReference type="EMBL" id="KAK4037070.1"/>
    </source>
</evidence>
<dbReference type="InterPro" id="IPR050958">
    <property type="entry name" value="Cell_Adh-Cytoskel_Orgn"/>
</dbReference>
<feature type="compositionally biased region" description="Low complexity" evidence="4">
    <location>
        <begin position="2143"/>
        <end position="2155"/>
    </location>
</feature>
<feature type="domain" description="Ig-like" evidence="5">
    <location>
        <begin position="1671"/>
        <end position="1764"/>
    </location>
</feature>
<evidence type="ECO:0000256" key="1">
    <source>
        <dbReference type="ARBA" id="ARBA00022729"/>
    </source>
</evidence>
<feature type="compositionally biased region" description="Basic and acidic residues" evidence="4">
    <location>
        <begin position="2560"/>
        <end position="2569"/>
    </location>
</feature>
<dbReference type="InterPro" id="IPR036179">
    <property type="entry name" value="Ig-like_dom_sf"/>
</dbReference>
<feature type="compositionally biased region" description="Basic and acidic residues" evidence="4">
    <location>
        <begin position="2927"/>
        <end position="2941"/>
    </location>
</feature>
<proteinExistence type="predicted"/>
<feature type="domain" description="Ig-like" evidence="5">
    <location>
        <begin position="1237"/>
        <end position="1327"/>
    </location>
</feature>
<dbReference type="PROSITE" id="PS50835">
    <property type="entry name" value="IG_LIKE"/>
    <property type="match status" value="7"/>
</dbReference>
<dbReference type="EMBL" id="JAOYFB010000040">
    <property type="protein sequence ID" value="KAK4037070.1"/>
    <property type="molecule type" value="Genomic_DNA"/>
</dbReference>
<protein>
    <recommendedName>
        <fullName evidence="5">Ig-like domain-containing protein</fullName>
    </recommendedName>
</protein>
<dbReference type="InterPro" id="IPR007110">
    <property type="entry name" value="Ig-like_dom"/>
</dbReference>
<dbReference type="PANTHER" id="PTHR45080">
    <property type="entry name" value="CONTACTIN 5"/>
    <property type="match status" value="1"/>
</dbReference>
<keyword evidence="2" id="KW-1015">Disulfide bond</keyword>
<reference evidence="6 7" key="1">
    <citation type="journal article" date="2023" name="Nucleic Acids Res.">
        <title>The hologenome of Daphnia magna reveals possible DNA methylation and microbiome-mediated evolution of the host genome.</title>
        <authorList>
            <person name="Chaturvedi A."/>
            <person name="Li X."/>
            <person name="Dhandapani V."/>
            <person name="Marshall H."/>
            <person name="Kissane S."/>
            <person name="Cuenca-Cambronero M."/>
            <person name="Asole G."/>
            <person name="Calvet F."/>
            <person name="Ruiz-Romero M."/>
            <person name="Marangio P."/>
            <person name="Guigo R."/>
            <person name="Rago D."/>
            <person name="Mirbahai L."/>
            <person name="Eastwood N."/>
            <person name="Colbourne J.K."/>
            <person name="Zhou J."/>
            <person name="Mallon E."/>
            <person name="Orsini L."/>
        </authorList>
    </citation>
    <scope>NUCLEOTIDE SEQUENCE [LARGE SCALE GENOMIC DNA]</scope>
    <source>
        <strain evidence="6">LRV0_1</strain>
    </source>
</reference>
<dbReference type="InterPro" id="IPR003599">
    <property type="entry name" value="Ig_sub"/>
</dbReference>
<feature type="compositionally biased region" description="Polar residues" evidence="4">
    <location>
        <begin position="2614"/>
        <end position="2623"/>
    </location>
</feature>
<feature type="region of interest" description="Disordered" evidence="4">
    <location>
        <begin position="2989"/>
        <end position="3097"/>
    </location>
</feature>
<feature type="compositionally biased region" description="Pro residues" evidence="4">
    <location>
        <begin position="1193"/>
        <end position="1202"/>
    </location>
</feature>
<feature type="region of interest" description="Disordered" evidence="4">
    <location>
        <begin position="2132"/>
        <end position="2362"/>
    </location>
</feature>
<dbReference type="InterPro" id="IPR013098">
    <property type="entry name" value="Ig_I-set"/>
</dbReference>
<dbReference type="SMART" id="SM00150">
    <property type="entry name" value="SPEC"/>
    <property type="match status" value="5"/>
</dbReference>
<feature type="compositionally biased region" description="Low complexity" evidence="4">
    <location>
        <begin position="2287"/>
        <end position="2297"/>
    </location>
</feature>
<feature type="domain" description="Ig-like" evidence="5">
    <location>
        <begin position="1966"/>
        <end position="2059"/>
    </location>
</feature>
<feature type="compositionally biased region" description="Pro residues" evidence="4">
    <location>
        <begin position="2383"/>
        <end position="2395"/>
    </location>
</feature>
<feature type="domain" description="Ig-like" evidence="5">
    <location>
        <begin position="1339"/>
        <end position="1427"/>
    </location>
</feature>
<keyword evidence="7" id="KW-1185">Reference proteome</keyword>
<feature type="compositionally biased region" description="Basic and acidic residues" evidence="4">
    <location>
        <begin position="2252"/>
        <end position="2264"/>
    </location>
</feature>
<feature type="domain" description="Ig-like" evidence="5">
    <location>
        <begin position="1437"/>
        <end position="1522"/>
    </location>
</feature>
<dbReference type="PANTHER" id="PTHR45080:SF8">
    <property type="entry name" value="IG-LIKE DOMAIN-CONTAINING PROTEIN"/>
    <property type="match status" value="1"/>
</dbReference>
<dbReference type="InterPro" id="IPR058157">
    <property type="entry name" value="Spectrin_met"/>
</dbReference>
<dbReference type="SUPFAM" id="SSF46966">
    <property type="entry name" value="Spectrin repeat"/>
    <property type="match status" value="3"/>
</dbReference>
<feature type="compositionally biased region" description="Low complexity" evidence="4">
    <location>
        <begin position="3073"/>
        <end position="3088"/>
    </location>
</feature>
<dbReference type="InterPro" id="IPR018159">
    <property type="entry name" value="Spectrin/alpha-actinin"/>
</dbReference>
<gene>
    <name evidence="6" type="ORF">OUZ56_029111</name>
</gene>
<dbReference type="SMART" id="SM00409">
    <property type="entry name" value="IG"/>
    <property type="match status" value="7"/>
</dbReference>
<dbReference type="InterPro" id="IPR003598">
    <property type="entry name" value="Ig_sub2"/>
</dbReference>
<keyword evidence="1" id="KW-0732">Signal</keyword>
<dbReference type="Proteomes" id="UP001234178">
    <property type="component" value="Unassembled WGS sequence"/>
</dbReference>
<evidence type="ECO:0000256" key="2">
    <source>
        <dbReference type="ARBA" id="ARBA00023157"/>
    </source>
</evidence>
<evidence type="ECO:0000256" key="4">
    <source>
        <dbReference type="SAM" id="MobiDB-lite"/>
    </source>
</evidence>
<feature type="region of interest" description="Disordered" evidence="4">
    <location>
        <begin position="1181"/>
        <end position="1230"/>
    </location>
</feature>
<accession>A0ABR0B5V6</accession>
<sequence length="3097" mass="343628">MAEADIPPLAHSLQRQQRSSGSVLSSQTPATTTISTIAVQSGATRIVVALLQSKEWLELQVLEMSPDMTRMGDCFVTSSDLLMAHQDVLRKLQSKQSPVEELLKQADQLIATQRPRAEVYAAMAESLGQAWKDLNSFLEQRRVILEYNVAFHSHAEDVIDKLASLDRETASTSSLPSDVDSIKRLRTRIEESRKSALESLRLALQDGEVLIEKLTALKNLGTLDSRPGHILTAVNAALNQVRRWLEALHDRRRRSESTFLQRRAALDQWSEVCCLRRDLAATEKRLEVLGRDSSSALGDSSATAELLLFEHNKIQPERKELQEKTLKLTHMAEELQARWRNELGGANGAEQVRKEAYALLDKTSEFLETVEQREQLLAQSIHFFRVAGTALTKLDQLEVQLTAHQAPPGSAQLAQLHAQVSRALEDATAPALHHGYSLLDIVGRSHPGAEGIRKTVELIENRGIQLGSLCTAHKEESLRITQAVRSFIEQYENLQSWLLDVIEGFLRTHTDMRGTLPEARDILDMHIQLFNDLKMKSTEIESLLRSVNPLCEMAEEIQAHEVQMKGDVLHDTWKRLCRALADRVELMQSYVRLHALAMAVQEAWDDVESRCQQFDVDEDPSVAIRQVEEIWLDGQQKYLQLSQLGRNFMTDALKISDRYLDVRKACLCVESLLEYLGGRQLTVHHTQETWIETVTTIQHTRREWNNFVSIVQSVMEIHEEKEQSLYPMLPTAEDSSHGIAVQHPTCTAMVGLLEEKSKNVVNEWTATLSQLESKKLDAEQTKLSSTANQEDRSKMLGDVCLLQQRMQFRLKEYKTLVQMALGLFRNLSEVERTIEVVERKSHQHNTTSEVDQAIKDHQVTRNTIAEMIKITKQEADQFISLLRDQEPPGIAQPDVNLVEYYLMKAEDDWRKSWQTEENRLARQRQRCQFNNDLHTINVQLDDLSKQLAAMRGQYGSSLAAAKVTSQAFFQFEKTVELLEVRVETFVSTDKKMIAEDDEDRANLEVEVSQMNRKWSSFHREVGETRQQINLSIDYFTLVEEVEQSFRSGSQMLVTAARKSTQVKTPEEATTLLKEVDGFIKPQEAQLERKITKISQMAIQLYGHESSDRIQPVLQENRNMLDSFSVMNAELTTLATNLKAAEDRFKQAETQAAVQESLDAARAEAASARAAASAAEEARKAAEAAALAMKETQSPPPRPPLPASIPELPRPSAAALSSGRAPTPPKRAKPVEMPIDEPIFTTLLQDATVEESKAVQLTCRVTGQPTPSILWLKDGMAIANNPDYQTKFDERDGTCCLTIDETFADDSARFTCQASNVAGIAETTAFLRVQECAEDVLLPPEFVESLIDSTAREGQPHQLSCRVVGIPVPLISWYKNGICVDYCRDYNISFNDGLCTLSFSQVFVEDGAMFECRAANEAGDADTAAHLTVEPLEPTEVPAFKPGLSSNVMARTGQKVRLECVISAGLPKPSVLWLHNNKPVKETRDIKTLVEGNRHLLTITEAFPKDAGTYTVVARNPAGEAITTCNLAVKGRVPTETSDSELASDMEPIKPGIQQSLPAKMNVREGDKVRMDCVIVAQPEPEVIWYHKDRPVKESSDFQLIFQGDRCSLIIREAFQEDAGLYRVVAVNSAGEASSQCHLTVSPIEEKLHDEGTNSSVTLASLTAQPDPTTEPPVFKKTFGNVAVDEGGPLILDCTITGRPTPHVQWHFNDQPITASGFGFKTTKIGENQYRLSVDMARPEHGGRYKCVAESQSGVATCVADATVQPRKQDDSFVNRRAVFSQSSTVVSSQESSYRSVTRQVQQSITQVTGQAAQQMATERTEVIEKEGDDEPVMSVKQRASLFAGTEAATPKASPVQVVKKTQRKDVAPRFVTALTGVMVEPGANIQLEGILDGHPIPDVKWYKNGVELVPPEEQDRLDVSSGGQKVRLSIKQMEESDAGRYTCTARNSAGTASSTADVVVRRTQFPPVFGRRLQAQTVRSGSRVTMEVEVTGTPPPEVSWSRDDRLLSSNNDGRISTKVEGTRHWIVISKVSELDAGRYTVRAMNRAGEAISTAELFVSAALVVEEPSSRKHPPLKVDVTAKPADLLPEPPPEVLYAPKSETPKSSSSGTRVDFAEKTRLLEEASKIVSPTEVPGRIRLLPMPSDSESSPPRIIRPTPPPELPPRQPSVELSKFEPFPQLEPFPFKPDPPRPEKKKPAAVPAVRKPGKFVRGESRESDYESDLEGARITPRWVPPGSDTDDTASYKKVKPKLASDGERTSRAVSKEPTPPTQFEVPAEMEGPPRPKVLPLEPEVVPPKQEEQQSQLIAAPGTQTWPRIKSPKPPSAEGLAMEKSWVPKRVESDSKTLPRLSVSPVGHLKPSPKALEMEKQWSHRFTSHNSKIWPPPPSEQEPPSIPIWTGHSSTQQTSTVIERTDQRFESVTKKSILKTATTGPTVIDQPSRHVTIQGEDEVVFAKVASVIPSEPTALKSQSPQTSKKFEPFPQLEPFPFEANPPGPAVDAKKCGAPPVRKPGKFVQGQFMESDYESHLDSSRIPSRWLPAGSDTEETSSFKKIQLPKLSTDKPAERKQGKCPSPPSKYDVNPPQYVGPPRPEFKKPSPPVQTEFKLPTPPNQPESKLPTQPEGSPRKPSITGTETVQRMQMEESTRFSKRFVTVEQTTRTVQLHPADVVRPAPAVVPAVIKRPVEQPLEPFPFVPDPPQPRKAYSPLSVVKPSKFIPAGCSRESDYESDYDGAKIRPRWTPAGSDAEYEPAYRKVQPPSSAASANKKPTTGARTPTPPSVFDQPPSFQGPPRPVISPTDVIKIKSALDKSEERPIVLVKPKAIRLPAPPITAQTGKVLQPAEEPVYCYAEPPPTAAAAQEKAASHFVQMSDAFRTKAQHFAQQVISDVKATSVIPPEVTAAEQPVEANPTVEQQPAVETTGNEPQAYHEESRQSEFGTKHIDPDTGLIYFKYDFGYEFGLVLPGEPQKVDKIETSIGKEGTIELPVLHEQTVTPTPPANNPSSTPTVATGEIPKQPAKKEMPNFKPKKFTQYKAAKWEPTDSELSDQESGKVPSCYYDERKQTYSKFQPPERSLSPQSLASSSPRDSISGPQKLPE</sequence>
<feature type="region of interest" description="Disordered" evidence="4">
    <location>
        <begin position="1"/>
        <end position="27"/>
    </location>
</feature>
<feature type="compositionally biased region" description="Low complexity" evidence="4">
    <location>
        <begin position="2481"/>
        <end position="2491"/>
    </location>
</feature>
<evidence type="ECO:0000259" key="5">
    <source>
        <dbReference type="PROSITE" id="PS50835"/>
    </source>
</evidence>
<feature type="compositionally biased region" description="Polar residues" evidence="4">
    <location>
        <begin position="13"/>
        <end position="27"/>
    </location>
</feature>
<feature type="region of interest" description="Disordered" evidence="4">
    <location>
        <begin position="2377"/>
        <end position="2417"/>
    </location>
</feature>
<feature type="region of interest" description="Disordered" evidence="4">
    <location>
        <begin position="2719"/>
        <end position="2796"/>
    </location>
</feature>
<feature type="compositionally biased region" description="Polar residues" evidence="4">
    <location>
        <begin position="2758"/>
        <end position="2774"/>
    </location>
</feature>
<feature type="domain" description="Ig-like" evidence="5">
    <location>
        <begin position="1550"/>
        <end position="1639"/>
    </location>
</feature>
<dbReference type="SUPFAM" id="SSF48726">
    <property type="entry name" value="Immunoglobulin"/>
    <property type="match status" value="7"/>
</dbReference>
<name>A0ABR0B5V6_9CRUS</name>
<dbReference type="Gene3D" id="2.60.40.10">
    <property type="entry name" value="Immunoglobulins"/>
    <property type="match status" value="7"/>
</dbReference>